<reference evidence="10" key="1">
    <citation type="submission" date="2021-07" db="EMBL/GenBank/DDBJ databases">
        <title>Roseobacter insulae sp. nov., isolated from a tidal flat.</title>
        <authorList>
            <person name="Park S."/>
            <person name="Yoon J.-H."/>
        </authorList>
    </citation>
    <scope>NUCLEOTIDE SEQUENCE</scope>
    <source>
        <strain evidence="10">YSTF-M11</strain>
    </source>
</reference>
<name>A0A9X1FU35_9RHOB</name>
<accession>A0A9X1FU35</accession>
<protein>
    <submittedName>
        <fullName evidence="10">Type II secretion system secretin GspD</fullName>
    </submittedName>
</protein>
<dbReference type="InterPro" id="IPR049371">
    <property type="entry name" value="GspD-like_N0"/>
</dbReference>
<keyword evidence="2 6" id="KW-0732">Signal</keyword>
<evidence type="ECO:0000256" key="1">
    <source>
        <dbReference type="ARBA" id="ARBA00004370"/>
    </source>
</evidence>
<dbReference type="Pfam" id="PF21305">
    <property type="entry name" value="type_II_gspD_N0"/>
    <property type="match status" value="1"/>
</dbReference>
<organism evidence="10 11">
    <name type="scientific">Roseobacter insulae</name>
    <dbReference type="NCBI Taxonomy" id="2859783"/>
    <lineage>
        <taxon>Bacteria</taxon>
        <taxon>Pseudomonadati</taxon>
        <taxon>Pseudomonadota</taxon>
        <taxon>Alphaproteobacteria</taxon>
        <taxon>Rhodobacterales</taxon>
        <taxon>Roseobacteraceae</taxon>
        <taxon>Roseobacter</taxon>
    </lineage>
</organism>
<dbReference type="EMBL" id="JAHXDN010000002">
    <property type="protein sequence ID" value="MBW4707434.1"/>
    <property type="molecule type" value="Genomic_DNA"/>
</dbReference>
<comment type="similarity">
    <text evidence="4">Belongs to the bacterial secretin family.</text>
</comment>
<dbReference type="NCBIfam" id="TIGR02517">
    <property type="entry name" value="type_II_gspD"/>
    <property type="match status" value="1"/>
</dbReference>
<dbReference type="RefSeq" id="WP_219500305.1">
    <property type="nucleotide sequence ID" value="NZ_JAHXDN010000002.1"/>
</dbReference>
<evidence type="ECO:0000313" key="10">
    <source>
        <dbReference type="EMBL" id="MBW4707434.1"/>
    </source>
</evidence>
<keyword evidence="3" id="KW-0472">Membrane</keyword>
<evidence type="ECO:0000313" key="11">
    <source>
        <dbReference type="Proteomes" id="UP001138661"/>
    </source>
</evidence>
<dbReference type="GO" id="GO:0009279">
    <property type="term" value="C:cell outer membrane"/>
    <property type="evidence" value="ECO:0007669"/>
    <property type="project" value="UniProtKB-SubCell"/>
</dbReference>
<evidence type="ECO:0000259" key="8">
    <source>
        <dbReference type="Pfam" id="PF03958"/>
    </source>
</evidence>
<dbReference type="InterPro" id="IPR004846">
    <property type="entry name" value="T2SS/T3SS_dom"/>
</dbReference>
<feature type="signal peptide" evidence="6">
    <location>
        <begin position="1"/>
        <end position="22"/>
    </location>
</feature>
<dbReference type="InterPro" id="IPR013356">
    <property type="entry name" value="T2SS_GspD"/>
</dbReference>
<feature type="domain" description="GspD-like N0" evidence="9">
    <location>
        <begin position="29"/>
        <end position="95"/>
    </location>
</feature>
<keyword evidence="11" id="KW-1185">Reference proteome</keyword>
<comment type="caution">
    <text evidence="10">The sequence shown here is derived from an EMBL/GenBank/DDBJ whole genome shotgun (WGS) entry which is preliminary data.</text>
</comment>
<dbReference type="InterPro" id="IPR050810">
    <property type="entry name" value="Bact_Secretion_Sys_Channel"/>
</dbReference>
<dbReference type="PANTHER" id="PTHR30332:SF24">
    <property type="entry name" value="SECRETIN GSPD-RELATED"/>
    <property type="match status" value="1"/>
</dbReference>
<evidence type="ECO:0000256" key="3">
    <source>
        <dbReference type="ARBA" id="ARBA00023136"/>
    </source>
</evidence>
<feature type="domain" description="Type II/III secretion system secretin-like" evidence="7">
    <location>
        <begin position="425"/>
        <end position="590"/>
    </location>
</feature>
<feature type="domain" description="NolW-like" evidence="8">
    <location>
        <begin position="123"/>
        <end position="183"/>
    </location>
</feature>
<dbReference type="GO" id="GO:0015628">
    <property type="term" value="P:protein secretion by the type II secretion system"/>
    <property type="evidence" value="ECO:0007669"/>
    <property type="project" value="InterPro"/>
</dbReference>
<evidence type="ECO:0000256" key="4">
    <source>
        <dbReference type="RuleBase" id="RU004003"/>
    </source>
</evidence>
<feature type="chain" id="PRO_5040988173" evidence="6">
    <location>
        <begin position="23"/>
        <end position="632"/>
    </location>
</feature>
<evidence type="ECO:0000256" key="6">
    <source>
        <dbReference type="SAM" id="SignalP"/>
    </source>
</evidence>
<evidence type="ECO:0000259" key="7">
    <source>
        <dbReference type="Pfam" id="PF00263"/>
    </source>
</evidence>
<dbReference type="PANTHER" id="PTHR30332">
    <property type="entry name" value="PROBABLE GENERAL SECRETION PATHWAY PROTEIN D"/>
    <property type="match status" value="1"/>
</dbReference>
<comment type="subcellular location">
    <subcellularLocation>
        <location evidence="5">Cell outer membrane</location>
    </subcellularLocation>
    <subcellularLocation>
        <location evidence="1">Membrane</location>
    </subcellularLocation>
</comment>
<sequence length="632" mass="66888">MRGFGLALIAGFLMVSPLFAQASEEEFVINLRDTEITILAEQVAEISGRTLIVHPDLRGEITVVSADPLDAEGAWELFQSILRVRGFQAVQSGAIWQVLPLDAARTASRVSGAQKPGSQDFVTRLVPLNRLPASEAVRVLRPLVAASGSIEALEEPNAVLITDTFESTAKIMQLVADLDQEDMRQSRVLRFKYAEAGVIGVAIAEVLGPDPTGARLSVDPGSNTLLVRGLPEDLEEIEALARSMDIPPEENPQVALNTEVIRLRFGEATQVAELVRATLEGSAGLTNPVADSLENDSLQSVAASADTPEVSVQASTELNAVVVRGTNAQIREVVALVTRLDQRRAQVLIEAAIVEVSGDVAQRLSAQLGFGDLAPPGGLAATSFSNGGVSLGSVLSAIGVPNASLAPPGGTFSIGNDNFGLLLQALNQTSKANLLSTPSLTTLDNQAASIVVGQNVPFRTGSFATDGNTVQPFTTIERRDVGITMNVLPRVNAGDVVRLDISQEVSSLVNANLEGAADLITNRRSIQTSVLADDGATIVLGGLITRDDLESLQKVPGAGDIPLLGNLFRSRSTTKNRRTLFVFLKPTILRSAPDIRKTYDARLKALSGARAEQRGGSKSNRAPVRLEIGGLY</sequence>
<evidence type="ECO:0000256" key="5">
    <source>
        <dbReference type="RuleBase" id="RU004004"/>
    </source>
</evidence>
<feature type="domain" description="NolW-like" evidence="8">
    <location>
        <begin position="258"/>
        <end position="346"/>
    </location>
</feature>
<dbReference type="Proteomes" id="UP001138661">
    <property type="component" value="Unassembled WGS sequence"/>
</dbReference>
<dbReference type="Pfam" id="PF00263">
    <property type="entry name" value="Secretin"/>
    <property type="match status" value="1"/>
</dbReference>
<evidence type="ECO:0000259" key="9">
    <source>
        <dbReference type="Pfam" id="PF21305"/>
    </source>
</evidence>
<dbReference type="GO" id="GO:0015627">
    <property type="term" value="C:type II protein secretion system complex"/>
    <property type="evidence" value="ECO:0007669"/>
    <property type="project" value="InterPro"/>
</dbReference>
<gene>
    <name evidence="10" type="primary">gspD</name>
    <name evidence="10" type="ORF">KX928_06510</name>
</gene>
<dbReference type="AlphaFoldDB" id="A0A9X1FU35"/>
<dbReference type="InterPro" id="IPR005644">
    <property type="entry name" value="NolW-like"/>
</dbReference>
<evidence type="ECO:0000256" key="2">
    <source>
        <dbReference type="ARBA" id="ARBA00022729"/>
    </source>
</evidence>
<feature type="domain" description="NolW-like" evidence="8">
    <location>
        <begin position="186"/>
        <end position="249"/>
    </location>
</feature>
<keyword evidence="5" id="KW-0813">Transport</keyword>
<dbReference type="Pfam" id="PF03958">
    <property type="entry name" value="Secretin_N"/>
    <property type="match status" value="3"/>
</dbReference>
<proteinExistence type="inferred from homology"/>